<dbReference type="OrthoDB" id="147158at2759"/>
<dbReference type="Proteomes" id="UP000294530">
    <property type="component" value="Unassembled WGS sequence"/>
</dbReference>
<protein>
    <submittedName>
        <fullName evidence="1">Uncharacterized protein</fullName>
    </submittedName>
</protein>
<evidence type="ECO:0000313" key="2">
    <source>
        <dbReference type="Proteomes" id="UP000294530"/>
    </source>
</evidence>
<evidence type="ECO:0000313" key="1">
    <source>
        <dbReference type="EMBL" id="TDH71181.1"/>
    </source>
</evidence>
<keyword evidence="2" id="KW-1185">Reference proteome</keyword>
<proteinExistence type="predicted"/>
<dbReference type="GeneID" id="94353533"/>
<dbReference type="AlphaFoldDB" id="A0A976FQV6"/>
<accession>A0A976FQV6</accession>
<gene>
    <name evidence="1" type="ORF">CCR75_009826</name>
</gene>
<dbReference type="KEGG" id="blac:94353533"/>
<reference evidence="1 2" key="1">
    <citation type="journal article" date="2021" name="Genome Biol.">
        <title>AFLAP: assembly-free linkage analysis pipeline using k-mers from genome sequencing data.</title>
        <authorList>
            <person name="Fletcher K."/>
            <person name="Zhang L."/>
            <person name="Gil J."/>
            <person name="Han R."/>
            <person name="Cavanaugh K."/>
            <person name="Michelmore R."/>
        </authorList>
    </citation>
    <scope>NUCLEOTIDE SEQUENCE [LARGE SCALE GENOMIC DNA]</scope>
    <source>
        <strain evidence="1 2">SF5</strain>
    </source>
</reference>
<dbReference type="RefSeq" id="XP_067820680.1">
    <property type="nucleotide sequence ID" value="XM_067967862.1"/>
</dbReference>
<organism evidence="1 2">
    <name type="scientific">Bremia lactucae</name>
    <name type="common">Lettuce downy mildew</name>
    <dbReference type="NCBI Taxonomy" id="4779"/>
    <lineage>
        <taxon>Eukaryota</taxon>
        <taxon>Sar</taxon>
        <taxon>Stramenopiles</taxon>
        <taxon>Oomycota</taxon>
        <taxon>Peronosporomycetes</taxon>
        <taxon>Peronosporales</taxon>
        <taxon>Peronosporaceae</taxon>
        <taxon>Bremia</taxon>
    </lineage>
</organism>
<comment type="caution">
    <text evidence="1">The sequence shown here is derived from an EMBL/GenBank/DDBJ whole genome shotgun (WGS) entry which is preliminary data.</text>
</comment>
<sequence length="127" mass="14866">MGVSVQENHLTCHDHRHLRDTKTPGRISKRASIRRLRHPVVIELPEAARRLKQKIIASHRVKLTRFSLSHMRHVTVPPVQIPDLLNDYRAVNTLVSGKKVPLTMRMWMNCKSKMKPLDMIHEHVSYR</sequence>
<name>A0A976FQV6_BRELC</name>
<dbReference type="EMBL" id="SHOA02000004">
    <property type="protein sequence ID" value="TDH71181.1"/>
    <property type="molecule type" value="Genomic_DNA"/>
</dbReference>